<dbReference type="EMBL" id="SRLH01000003">
    <property type="protein sequence ID" value="TGD58584.1"/>
    <property type="molecule type" value="Genomic_DNA"/>
</dbReference>
<gene>
    <name evidence="3" type="ORF">E4635_06635</name>
</gene>
<dbReference type="PANTHER" id="PTHR46333">
    <property type="entry name" value="CYTOKINESIS PROTEIN 3"/>
    <property type="match status" value="1"/>
</dbReference>
<dbReference type="OrthoDB" id="9788327at2"/>
<keyword evidence="1" id="KW-0732">Signal</keyword>
<dbReference type="AlphaFoldDB" id="A0A4Z0L831"/>
<sequence length="249" mass="28439">MISMKRMYAAFLILLNLSVFAQTPVDNTLYAHALKAPKTTDVKLLARYLSSGPIKSEAKTVETFFYWIAQNIAYDTVLFKKGTIMEEDVTVAKTLKNKKSVCAGYSQLLLELCNAAQIECLIIEGTARYYNMGPNGAGHAWNAVKINGKWELIDTTWGSGYLDDTGKFKKHLDLKYFLADPEFMIIEHFPNDHAWQLMEKPVSSTVFDGKEWEEKRLRLFYNLTDDDAYATYKQRMKQAKTAPKTKKSI</sequence>
<dbReference type="InterPro" id="IPR052557">
    <property type="entry name" value="CAP/Cytokinesis_protein"/>
</dbReference>
<dbReference type="Gene3D" id="3.10.620.30">
    <property type="match status" value="1"/>
</dbReference>
<keyword evidence="4" id="KW-1185">Reference proteome</keyword>
<dbReference type="Proteomes" id="UP000297407">
    <property type="component" value="Unassembled WGS sequence"/>
</dbReference>
<dbReference type="PANTHER" id="PTHR46333:SF2">
    <property type="entry name" value="CYTOKINESIS PROTEIN 3"/>
    <property type="match status" value="1"/>
</dbReference>
<name>A0A4Z0L831_9FLAO</name>
<organism evidence="3 4">
    <name type="scientific">Flavobacterium humi</name>
    <dbReference type="NCBI Taxonomy" id="2562683"/>
    <lineage>
        <taxon>Bacteria</taxon>
        <taxon>Pseudomonadati</taxon>
        <taxon>Bacteroidota</taxon>
        <taxon>Flavobacteriia</taxon>
        <taxon>Flavobacteriales</taxon>
        <taxon>Flavobacteriaceae</taxon>
        <taxon>Flavobacterium</taxon>
    </lineage>
</organism>
<dbReference type="InterPro" id="IPR002931">
    <property type="entry name" value="Transglutaminase-like"/>
</dbReference>
<feature type="signal peptide" evidence="1">
    <location>
        <begin position="1"/>
        <end position="21"/>
    </location>
</feature>
<accession>A0A4Z0L831</accession>
<evidence type="ECO:0000313" key="4">
    <source>
        <dbReference type="Proteomes" id="UP000297407"/>
    </source>
</evidence>
<feature type="domain" description="Transglutaminase-like" evidence="2">
    <location>
        <begin position="94"/>
        <end position="157"/>
    </location>
</feature>
<proteinExistence type="predicted"/>
<evidence type="ECO:0000313" key="3">
    <source>
        <dbReference type="EMBL" id="TGD58584.1"/>
    </source>
</evidence>
<comment type="caution">
    <text evidence="3">The sequence shown here is derived from an EMBL/GenBank/DDBJ whole genome shotgun (WGS) entry which is preliminary data.</text>
</comment>
<dbReference type="SUPFAM" id="SSF54001">
    <property type="entry name" value="Cysteine proteinases"/>
    <property type="match status" value="1"/>
</dbReference>
<evidence type="ECO:0000256" key="1">
    <source>
        <dbReference type="SAM" id="SignalP"/>
    </source>
</evidence>
<feature type="chain" id="PRO_5021211398" description="Transglutaminase-like domain-containing protein" evidence="1">
    <location>
        <begin position="22"/>
        <end position="249"/>
    </location>
</feature>
<reference evidence="3 4" key="1">
    <citation type="submission" date="2019-04" db="EMBL/GenBank/DDBJ databases">
        <title>Flavobacterium sp. strain DS2-A Genome sequencing and assembly.</title>
        <authorList>
            <person name="Kim I."/>
        </authorList>
    </citation>
    <scope>NUCLEOTIDE SEQUENCE [LARGE SCALE GENOMIC DNA]</scope>
    <source>
        <strain evidence="3 4">DS2-A</strain>
    </source>
</reference>
<dbReference type="SMART" id="SM00460">
    <property type="entry name" value="TGc"/>
    <property type="match status" value="1"/>
</dbReference>
<dbReference type="InterPro" id="IPR038765">
    <property type="entry name" value="Papain-like_cys_pep_sf"/>
</dbReference>
<dbReference type="Pfam" id="PF01841">
    <property type="entry name" value="Transglut_core"/>
    <property type="match status" value="1"/>
</dbReference>
<protein>
    <recommendedName>
        <fullName evidence="2">Transglutaminase-like domain-containing protein</fullName>
    </recommendedName>
</protein>
<dbReference type="GO" id="GO:0005737">
    <property type="term" value="C:cytoplasm"/>
    <property type="evidence" value="ECO:0007669"/>
    <property type="project" value="TreeGrafter"/>
</dbReference>
<evidence type="ECO:0000259" key="2">
    <source>
        <dbReference type="SMART" id="SM00460"/>
    </source>
</evidence>